<feature type="region of interest" description="Disordered" evidence="1">
    <location>
        <begin position="112"/>
        <end position="143"/>
    </location>
</feature>
<reference evidence="2 3" key="1">
    <citation type="submission" date="2024-01" db="EMBL/GenBank/DDBJ databases">
        <title>The genomes of 5 underutilized Papilionoideae crops provide insights into root nodulation and disease resistanc.</title>
        <authorList>
            <person name="Jiang F."/>
        </authorList>
    </citation>
    <scope>NUCLEOTIDE SEQUENCE [LARGE SCALE GENOMIC DNA]</scope>
    <source>
        <strain evidence="2">LVBAO_FW01</strain>
        <tissue evidence="2">Leaves</tissue>
    </source>
</reference>
<evidence type="ECO:0000313" key="2">
    <source>
        <dbReference type="EMBL" id="KAK7315880.1"/>
    </source>
</evidence>
<keyword evidence="3" id="KW-1185">Reference proteome</keyword>
<protein>
    <submittedName>
        <fullName evidence="2">Uncharacterized protein</fullName>
    </submittedName>
</protein>
<dbReference type="AlphaFoldDB" id="A0AAN9KDM4"/>
<gene>
    <name evidence="2" type="ORF">VNO77_34462</name>
</gene>
<organism evidence="2 3">
    <name type="scientific">Canavalia gladiata</name>
    <name type="common">Sword bean</name>
    <name type="synonym">Dolichos gladiatus</name>
    <dbReference type="NCBI Taxonomy" id="3824"/>
    <lineage>
        <taxon>Eukaryota</taxon>
        <taxon>Viridiplantae</taxon>
        <taxon>Streptophyta</taxon>
        <taxon>Embryophyta</taxon>
        <taxon>Tracheophyta</taxon>
        <taxon>Spermatophyta</taxon>
        <taxon>Magnoliopsida</taxon>
        <taxon>eudicotyledons</taxon>
        <taxon>Gunneridae</taxon>
        <taxon>Pentapetalae</taxon>
        <taxon>rosids</taxon>
        <taxon>fabids</taxon>
        <taxon>Fabales</taxon>
        <taxon>Fabaceae</taxon>
        <taxon>Papilionoideae</taxon>
        <taxon>50 kb inversion clade</taxon>
        <taxon>NPAAA clade</taxon>
        <taxon>indigoferoid/millettioid clade</taxon>
        <taxon>Phaseoleae</taxon>
        <taxon>Canavalia</taxon>
    </lineage>
</organism>
<accession>A0AAN9KDM4</accession>
<dbReference type="EMBL" id="JAYMYQ010000008">
    <property type="protein sequence ID" value="KAK7315880.1"/>
    <property type="molecule type" value="Genomic_DNA"/>
</dbReference>
<evidence type="ECO:0000313" key="3">
    <source>
        <dbReference type="Proteomes" id="UP001367508"/>
    </source>
</evidence>
<proteinExistence type="predicted"/>
<evidence type="ECO:0000256" key="1">
    <source>
        <dbReference type="SAM" id="MobiDB-lite"/>
    </source>
</evidence>
<comment type="caution">
    <text evidence="2">The sequence shown here is derived from an EMBL/GenBank/DDBJ whole genome shotgun (WGS) entry which is preliminary data.</text>
</comment>
<dbReference type="Proteomes" id="UP001367508">
    <property type="component" value="Unassembled WGS sequence"/>
</dbReference>
<name>A0AAN9KDM4_CANGL</name>
<sequence length="157" mass="18045">MFLNLSFLPHVFKVISVSHAKIPPTMQPCFYFLVSPLKCPTILRLGQLWFVEALGMYDCKRGGVTSHINLIAAFALGRKYSKLYLLIMDRRSVHMSLDTQIHMNICITPKQSRLQQEQTPKRVQEQEWPSEVSSSPEDMPMGRKTPLRAAFLRAYFG</sequence>